<evidence type="ECO:0000313" key="4">
    <source>
        <dbReference type="EMBL" id="MBK1882086.1"/>
    </source>
</evidence>
<protein>
    <submittedName>
        <fullName evidence="4">GNAT family N-acetyltransferase</fullName>
    </submittedName>
</protein>
<gene>
    <name evidence="4" type="ORF">JIN85_06650</name>
</gene>
<feature type="domain" description="N-acetyltransferase" evidence="3">
    <location>
        <begin position="3"/>
        <end position="146"/>
    </location>
</feature>
<evidence type="ECO:0000313" key="5">
    <source>
        <dbReference type="Proteomes" id="UP000603141"/>
    </source>
</evidence>
<proteinExistence type="predicted"/>
<dbReference type="InterPro" id="IPR050832">
    <property type="entry name" value="Bact_Acetyltransf"/>
</dbReference>
<dbReference type="EMBL" id="JAENIJ010000007">
    <property type="protein sequence ID" value="MBK1882086.1"/>
    <property type="molecule type" value="Genomic_DNA"/>
</dbReference>
<dbReference type="InterPro" id="IPR016181">
    <property type="entry name" value="Acyl_CoA_acyltransferase"/>
</dbReference>
<dbReference type="RefSeq" id="WP_200268875.1">
    <property type="nucleotide sequence ID" value="NZ_JAENIJ010000007.1"/>
</dbReference>
<dbReference type="SUPFAM" id="SSF55729">
    <property type="entry name" value="Acyl-CoA N-acyltransferases (Nat)"/>
    <property type="match status" value="1"/>
</dbReference>
<keyword evidence="1" id="KW-0808">Transferase</keyword>
<dbReference type="InterPro" id="IPR000182">
    <property type="entry name" value="GNAT_dom"/>
</dbReference>
<dbReference type="AlphaFoldDB" id="A0A934S406"/>
<evidence type="ECO:0000256" key="1">
    <source>
        <dbReference type="ARBA" id="ARBA00022679"/>
    </source>
</evidence>
<dbReference type="Proteomes" id="UP000603141">
    <property type="component" value="Unassembled WGS sequence"/>
</dbReference>
<dbReference type="CDD" id="cd04301">
    <property type="entry name" value="NAT_SF"/>
    <property type="match status" value="1"/>
</dbReference>
<comment type="caution">
    <text evidence="4">The sequence shown here is derived from an EMBL/GenBank/DDBJ whole genome shotgun (WGS) entry which is preliminary data.</text>
</comment>
<dbReference type="Pfam" id="PF00583">
    <property type="entry name" value="Acetyltransf_1"/>
    <property type="match status" value="1"/>
</dbReference>
<evidence type="ECO:0000256" key="2">
    <source>
        <dbReference type="ARBA" id="ARBA00023315"/>
    </source>
</evidence>
<dbReference type="GO" id="GO:0016747">
    <property type="term" value="F:acyltransferase activity, transferring groups other than amino-acyl groups"/>
    <property type="evidence" value="ECO:0007669"/>
    <property type="project" value="InterPro"/>
</dbReference>
<dbReference type="Gene3D" id="3.40.630.30">
    <property type="match status" value="1"/>
</dbReference>
<name>A0A934S406_9BACT</name>
<keyword evidence="2" id="KW-0012">Acyltransferase</keyword>
<dbReference type="PROSITE" id="PS51186">
    <property type="entry name" value="GNAT"/>
    <property type="match status" value="1"/>
</dbReference>
<dbReference type="PANTHER" id="PTHR43877:SF2">
    <property type="entry name" value="AMINOALKYLPHOSPHONATE N-ACETYLTRANSFERASE-RELATED"/>
    <property type="match status" value="1"/>
</dbReference>
<keyword evidence="5" id="KW-1185">Reference proteome</keyword>
<sequence>MFYQIREACAEDAESLSHLIAVLGYKLEPADVISRIAAYQNPLSKTFVAILETELVGFLSFHAIPLFHEIPMLGRITAMAVEPVHQRKGIGASLVKAAENFAISIGCTRMEVTSSDRREKDAHVFYEAHDYRPDCRRFLKHLESPV</sequence>
<dbReference type="PANTHER" id="PTHR43877">
    <property type="entry name" value="AMINOALKYLPHOSPHONATE N-ACETYLTRANSFERASE-RELATED-RELATED"/>
    <property type="match status" value="1"/>
</dbReference>
<evidence type="ECO:0000259" key="3">
    <source>
        <dbReference type="PROSITE" id="PS51186"/>
    </source>
</evidence>
<accession>A0A934S406</accession>
<reference evidence="4" key="1">
    <citation type="submission" date="2021-01" db="EMBL/GenBank/DDBJ databases">
        <title>Modified the classification status of verrucomicrobia.</title>
        <authorList>
            <person name="Feng X."/>
        </authorList>
    </citation>
    <scope>NUCLEOTIDE SEQUENCE</scope>
    <source>
        <strain evidence="4">KCTC 22041</strain>
    </source>
</reference>
<organism evidence="4 5">
    <name type="scientific">Luteolibacter pohnpeiensis</name>
    <dbReference type="NCBI Taxonomy" id="454153"/>
    <lineage>
        <taxon>Bacteria</taxon>
        <taxon>Pseudomonadati</taxon>
        <taxon>Verrucomicrobiota</taxon>
        <taxon>Verrucomicrobiia</taxon>
        <taxon>Verrucomicrobiales</taxon>
        <taxon>Verrucomicrobiaceae</taxon>
        <taxon>Luteolibacter</taxon>
    </lineage>
</organism>